<dbReference type="PANTHER" id="PTHR23253:SF9">
    <property type="entry name" value="EUKARYOTIC TRANSLATION INITIATION FACTOR 4 GAMMA 2"/>
    <property type="match status" value="1"/>
</dbReference>
<evidence type="ECO:0000256" key="2">
    <source>
        <dbReference type="ARBA" id="ARBA00022540"/>
    </source>
</evidence>
<proteinExistence type="inferred from homology"/>
<sequence length="107" mass="12409">MPLRLFGSAKLGKPNALRKAPDSGVMDLHIETRYMQYEIAKIKDEEEAKQRQLKAILNKLTLQIFEKLFEQVKQVNVDNVVTLFVVIVRTFDKALTEPTFCEMYANF</sequence>
<dbReference type="Gene3D" id="1.25.40.180">
    <property type="match status" value="1"/>
</dbReference>
<gene>
    <name evidence="4" type="ORF">Adt_22146</name>
</gene>
<dbReference type="AlphaFoldDB" id="A0ABD1T1L8"/>
<accession>A0ABD1T1L8</accession>
<keyword evidence="3" id="KW-0648">Protein biosynthesis</keyword>
<dbReference type="SUPFAM" id="SSF48371">
    <property type="entry name" value="ARM repeat"/>
    <property type="match status" value="1"/>
</dbReference>
<keyword evidence="5" id="KW-1185">Reference proteome</keyword>
<comment type="caution">
    <text evidence="4">The sequence shown here is derived from an EMBL/GenBank/DDBJ whole genome shotgun (WGS) entry which is preliminary data.</text>
</comment>
<evidence type="ECO:0000256" key="1">
    <source>
        <dbReference type="ARBA" id="ARBA00005775"/>
    </source>
</evidence>
<name>A0ABD1T1L8_9LAMI</name>
<evidence type="ECO:0000313" key="5">
    <source>
        <dbReference type="Proteomes" id="UP001604336"/>
    </source>
</evidence>
<dbReference type="PANTHER" id="PTHR23253">
    <property type="entry name" value="EUKARYOTIC TRANSLATION INITIATION FACTOR 4 GAMMA"/>
    <property type="match status" value="1"/>
</dbReference>
<evidence type="ECO:0000256" key="3">
    <source>
        <dbReference type="ARBA" id="ARBA00022917"/>
    </source>
</evidence>
<evidence type="ECO:0000313" key="4">
    <source>
        <dbReference type="EMBL" id="KAL2506525.1"/>
    </source>
</evidence>
<dbReference type="Proteomes" id="UP001604336">
    <property type="component" value="Unassembled WGS sequence"/>
</dbReference>
<dbReference type="GO" id="GO:0003743">
    <property type="term" value="F:translation initiation factor activity"/>
    <property type="evidence" value="ECO:0007669"/>
    <property type="project" value="UniProtKB-KW"/>
</dbReference>
<keyword evidence="2 4" id="KW-0396">Initiation factor</keyword>
<dbReference type="InterPro" id="IPR016024">
    <property type="entry name" value="ARM-type_fold"/>
</dbReference>
<protein>
    <submittedName>
        <fullName evidence="4">Eukaryotic translation initiation factor 4G</fullName>
    </submittedName>
</protein>
<organism evidence="4 5">
    <name type="scientific">Abeliophyllum distichum</name>
    <dbReference type="NCBI Taxonomy" id="126358"/>
    <lineage>
        <taxon>Eukaryota</taxon>
        <taxon>Viridiplantae</taxon>
        <taxon>Streptophyta</taxon>
        <taxon>Embryophyta</taxon>
        <taxon>Tracheophyta</taxon>
        <taxon>Spermatophyta</taxon>
        <taxon>Magnoliopsida</taxon>
        <taxon>eudicotyledons</taxon>
        <taxon>Gunneridae</taxon>
        <taxon>Pentapetalae</taxon>
        <taxon>asterids</taxon>
        <taxon>lamiids</taxon>
        <taxon>Lamiales</taxon>
        <taxon>Oleaceae</taxon>
        <taxon>Forsythieae</taxon>
        <taxon>Abeliophyllum</taxon>
    </lineage>
</organism>
<dbReference type="EMBL" id="JBFOLK010000006">
    <property type="protein sequence ID" value="KAL2506525.1"/>
    <property type="molecule type" value="Genomic_DNA"/>
</dbReference>
<reference evidence="5" key="1">
    <citation type="submission" date="2024-07" db="EMBL/GenBank/DDBJ databases">
        <title>Two chromosome-level genome assemblies of Korean endemic species Abeliophyllum distichum and Forsythia ovata (Oleaceae).</title>
        <authorList>
            <person name="Jang H."/>
        </authorList>
    </citation>
    <scope>NUCLEOTIDE SEQUENCE [LARGE SCALE GENOMIC DNA]</scope>
</reference>
<comment type="similarity">
    <text evidence="1">Belongs to the eukaryotic initiation factor 4G family.</text>
</comment>